<dbReference type="Proteomes" id="UP000094527">
    <property type="component" value="Unassembled WGS sequence"/>
</dbReference>
<organism evidence="1 2">
    <name type="scientific">Orchesella cincta</name>
    <name type="common">Springtail</name>
    <name type="synonym">Podura cincta</name>
    <dbReference type="NCBI Taxonomy" id="48709"/>
    <lineage>
        <taxon>Eukaryota</taxon>
        <taxon>Metazoa</taxon>
        <taxon>Ecdysozoa</taxon>
        <taxon>Arthropoda</taxon>
        <taxon>Hexapoda</taxon>
        <taxon>Collembola</taxon>
        <taxon>Entomobryomorpha</taxon>
        <taxon>Entomobryoidea</taxon>
        <taxon>Orchesellidae</taxon>
        <taxon>Orchesellinae</taxon>
        <taxon>Orchesella</taxon>
    </lineage>
</organism>
<accession>A0A1D2MA98</accession>
<dbReference type="AlphaFoldDB" id="A0A1D2MA98"/>
<proteinExistence type="predicted"/>
<evidence type="ECO:0000313" key="1">
    <source>
        <dbReference type="EMBL" id="ODM89903.1"/>
    </source>
</evidence>
<dbReference type="EMBL" id="LJIJ01002302">
    <property type="protein sequence ID" value="ODM89903.1"/>
    <property type="molecule type" value="Genomic_DNA"/>
</dbReference>
<reference evidence="1 2" key="1">
    <citation type="journal article" date="2016" name="Genome Biol. Evol.">
        <title>Gene Family Evolution Reflects Adaptation to Soil Environmental Stressors in the Genome of the Collembolan Orchesella cincta.</title>
        <authorList>
            <person name="Faddeeva-Vakhrusheva A."/>
            <person name="Derks M.F."/>
            <person name="Anvar S.Y."/>
            <person name="Agamennone V."/>
            <person name="Suring W."/>
            <person name="Smit S."/>
            <person name="van Straalen N.M."/>
            <person name="Roelofs D."/>
        </authorList>
    </citation>
    <scope>NUCLEOTIDE SEQUENCE [LARGE SCALE GENOMIC DNA]</scope>
    <source>
        <tissue evidence="1">Mixed pool</tissue>
    </source>
</reference>
<keyword evidence="2" id="KW-1185">Reference proteome</keyword>
<evidence type="ECO:0000313" key="2">
    <source>
        <dbReference type="Proteomes" id="UP000094527"/>
    </source>
</evidence>
<protein>
    <submittedName>
        <fullName evidence="1">Uncharacterized protein</fullName>
    </submittedName>
</protein>
<gene>
    <name evidence="1" type="ORF">Ocin01_16779</name>
</gene>
<comment type="caution">
    <text evidence="1">The sequence shown here is derived from an EMBL/GenBank/DDBJ whole genome shotgun (WGS) entry which is preliminary data.</text>
</comment>
<sequence>MWEAWKALDKLEKAGDTLRNIQVWPRRPVPSPQKMVDDLRLTALDDSENTVDTELKKSEEPDRWKYEKNDQHFKYCV</sequence>
<name>A0A1D2MA98_ORCCI</name>